<proteinExistence type="predicted"/>
<evidence type="ECO:0000256" key="3">
    <source>
        <dbReference type="ARBA" id="ARBA00023002"/>
    </source>
</evidence>
<name>A0A2G3AMZ7_CAPAN</name>
<dbReference type="InterPro" id="IPR036291">
    <property type="entry name" value="NAD(P)-bd_dom_sf"/>
</dbReference>
<evidence type="ECO:0000256" key="4">
    <source>
        <dbReference type="SAM" id="MobiDB-lite"/>
    </source>
</evidence>
<dbReference type="InterPro" id="IPR047109">
    <property type="entry name" value="CAD-like"/>
</dbReference>
<reference evidence="5 6" key="2">
    <citation type="journal article" date="2017" name="Genome Biol.">
        <title>New reference genome sequences of hot pepper reveal the massive evolution of plant disease-resistance genes by retroduplication.</title>
        <authorList>
            <person name="Kim S."/>
            <person name="Park J."/>
            <person name="Yeom S.I."/>
            <person name="Kim Y.M."/>
            <person name="Seo E."/>
            <person name="Kim K.T."/>
            <person name="Kim M.S."/>
            <person name="Lee J.M."/>
            <person name="Cheong K."/>
            <person name="Shin H.S."/>
            <person name="Kim S.B."/>
            <person name="Han K."/>
            <person name="Lee J."/>
            <person name="Park M."/>
            <person name="Lee H.A."/>
            <person name="Lee H.Y."/>
            <person name="Lee Y."/>
            <person name="Oh S."/>
            <person name="Lee J.H."/>
            <person name="Choi E."/>
            <person name="Choi E."/>
            <person name="Lee S.E."/>
            <person name="Jeon J."/>
            <person name="Kim H."/>
            <person name="Choi G."/>
            <person name="Song H."/>
            <person name="Lee J."/>
            <person name="Lee S.C."/>
            <person name="Kwon J.K."/>
            <person name="Lee H.Y."/>
            <person name="Koo N."/>
            <person name="Hong Y."/>
            <person name="Kim R.W."/>
            <person name="Kang W.H."/>
            <person name="Huh J.H."/>
            <person name="Kang B.C."/>
            <person name="Yang T.J."/>
            <person name="Lee Y.H."/>
            <person name="Bennetzen J.L."/>
            <person name="Choi D."/>
        </authorList>
    </citation>
    <scope>NUCLEOTIDE SEQUENCE [LARGE SCALE GENOMIC DNA]</scope>
    <source>
        <strain evidence="6">cv. CM334</strain>
    </source>
</reference>
<evidence type="ECO:0000313" key="5">
    <source>
        <dbReference type="EMBL" id="PHT95604.1"/>
    </source>
</evidence>
<dbReference type="Gramene" id="PHT95604">
    <property type="protein sequence ID" value="PHT95604"/>
    <property type="gene ID" value="T459_03486"/>
</dbReference>
<dbReference type="GO" id="GO:0016616">
    <property type="term" value="F:oxidoreductase activity, acting on the CH-OH group of donors, NAD or NADP as acceptor"/>
    <property type="evidence" value="ECO:0007669"/>
    <property type="project" value="InterPro"/>
</dbReference>
<keyword evidence="6" id="KW-1185">Reference proteome</keyword>
<evidence type="ECO:0000256" key="1">
    <source>
        <dbReference type="ARBA" id="ARBA00022723"/>
    </source>
</evidence>
<dbReference type="Gene3D" id="3.90.180.10">
    <property type="entry name" value="Medium-chain alcohol dehydrogenases, catalytic domain"/>
    <property type="match status" value="1"/>
</dbReference>
<keyword evidence="3" id="KW-0560">Oxidoreductase</keyword>
<keyword evidence="2" id="KW-0862">Zinc</keyword>
<accession>A0A2G3AMZ7</accession>
<dbReference type="Proteomes" id="UP000222542">
    <property type="component" value="Unassembled WGS sequence"/>
</dbReference>
<dbReference type="GO" id="GO:0046872">
    <property type="term" value="F:metal ion binding"/>
    <property type="evidence" value="ECO:0007669"/>
    <property type="project" value="UniProtKB-KW"/>
</dbReference>
<protein>
    <submittedName>
        <fullName evidence="5">Uncharacterized protein</fullName>
    </submittedName>
</protein>
<dbReference type="PANTHER" id="PTHR42683">
    <property type="entry name" value="ALDEHYDE REDUCTASE"/>
    <property type="match status" value="1"/>
</dbReference>
<reference evidence="5 6" key="1">
    <citation type="journal article" date="2014" name="Nat. Genet.">
        <title>Genome sequence of the hot pepper provides insights into the evolution of pungency in Capsicum species.</title>
        <authorList>
            <person name="Kim S."/>
            <person name="Park M."/>
            <person name="Yeom S.I."/>
            <person name="Kim Y.M."/>
            <person name="Lee J.M."/>
            <person name="Lee H.A."/>
            <person name="Seo E."/>
            <person name="Choi J."/>
            <person name="Cheong K."/>
            <person name="Kim K.T."/>
            <person name="Jung K."/>
            <person name="Lee G.W."/>
            <person name="Oh S.K."/>
            <person name="Bae C."/>
            <person name="Kim S.B."/>
            <person name="Lee H.Y."/>
            <person name="Kim S.Y."/>
            <person name="Kim M.S."/>
            <person name="Kang B.C."/>
            <person name="Jo Y.D."/>
            <person name="Yang H.B."/>
            <person name="Jeong H.J."/>
            <person name="Kang W.H."/>
            <person name="Kwon J.K."/>
            <person name="Shin C."/>
            <person name="Lim J.Y."/>
            <person name="Park J.H."/>
            <person name="Huh J.H."/>
            <person name="Kim J.S."/>
            <person name="Kim B.D."/>
            <person name="Cohen O."/>
            <person name="Paran I."/>
            <person name="Suh M.C."/>
            <person name="Lee S.B."/>
            <person name="Kim Y.K."/>
            <person name="Shin Y."/>
            <person name="Noh S.J."/>
            <person name="Park J."/>
            <person name="Seo Y.S."/>
            <person name="Kwon S.Y."/>
            <person name="Kim H.A."/>
            <person name="Park J.M."/>
            <person name="Kim H.J."/>
            <person name="Choi S.B."/>
            <person name="Bosland P.W."/>
            <person name="Reeves G."/>
            <person name="Jo S.H."/>
            <person name="Lee B.W."/>
            <person name="Cho H.T."/>
            <person name="Choi H.S."/>
            <person name="Lee M.S."/>
            <person name="Yu Y."/>
            <person name="Do Choi Y."/>
            <person name="Park B.S."/>
            <person name="van Deynze A."/>
            <person name="Ashrafi H."/>
            <person name="Hill T."/>
            <person name="Kim W.T."/>
            <person name="Pai H.S."/>
            <person name="Ahn H.K."/>
            <person name="Yeam I."/>
            <person name="Giovannoni J.J."/>
            <person name="Rose J.K."/>
            <person name="Sorensen I."/>
            <person name="Lee S.J."/>
            <person name="Kim R.W."/>
            <person name="Choi I.Y."/>
            <person name="Choi B.S."/>
            <person name="Lim J.S."/>
            <person name="Lee Y.H."/>
            <person name="Choi D."/>
        </authorList>
    </citation>
    <scope>NUCLEOTIDE SEQUENCE [LARGE SCALE GENOMIC DNA]</scope>
    <source>
        <strain evidence="6">cv. CM334</strain>
    </source>
</reference>
<dbReference type="SUPFAM" id="SSF51735">
    <property type="entry name" value="NAD(P)-binding Rossmann-fold domains"/>
    <property type="match status" value="1"/>
</dbReference>
<dbReference type="EMBL" id="AYRZ02000001">
    <property type="protein sequence ID" value="PHT95604.1"/>
    <property type="molecule type" value="Genomic_DNA"/>
</dbReference>
<keyword evidence="1" id="KW-0479">Metal-binding</keyword>
<dbReference type="STRING" id="4072.A0A2G3AMZ7"/>
<gene>
    <name evidence="5" type="ORF">T459_03486</name>
</gene>
<dbReference type="Gene3D" id="3.40.50.720">
    <property type="entry name" value="NAD(P)-binding Rossmann-like Domain"/>
    <property type="match status" value="1"/>
</dbReference>
<organism evidence="5 6">
    <name type="scientific">Capsicum annuum</name>
    <name type="common">Capsicum pepper</name>
    <dbReference type="NCBI Taxonomy" id="4072"/>
    <lineage>
        <taxon>Eukaryota</taxon>
        <taxon>Viridiplantae</taxon>
        <taxon>Streptophyta</taxon>
        <taxon>Embryophyta</taxon>
        <taxon>Tracheophyta</taxon>
        <taxon>Spermatophyta</taxon>
        <taxon>Magnoliopsida</taxon>
        <taxon>eudicotyledons</taxon>
        <taxon>Gunneridae</taxon>
        <taxon>Pentapetalae</taxon>
        <taxon>asterids</taxon>
        <taxon>lamiids</taxon>
        <taxon>Solanales</taxon>
        <taxon>Solanaceae</taxon>
        <taxon>Solanoideae</taxon>
        <taxon>Capsiceae</taxon>
        <taxon>Capsicum</taxon>
    </lineage>
</organism>
<evidence type="ECO:0000256" key="2">
    <source>
        <dbReference type="ARBA" id="ARBA00022833"/>
    </source>
</evidence>
<feature type="region of interest" description="Disordered" evidence="4">
    <location>
        <begin position="18"/>
        <end position="37"/>
    </location>
</feature>
<evidence type="ECO:0000313" key="6">
    <source>
        <dbReference type="Proteomes" id="UP000222542"/>
    </source>
</evidence>
<dbReference type="AlphaFoldDB" id="A0A2G3AMZ7"/>
<comment type="caution">
    <text evidence="5">The sequence shown here is derived from an EMBL/GenBank/DDBJ whole genome shotgun (WGS) entry which is preliminary data.</text>
</comment>
<sequence>MDREPKTGMDLALILESRMDLGPNSTPKTSSRGEDYPSHISKLQVHSPTNVGLLPTLTASAQLPLTAIGDNLPLDRAAPLLGAGITVYTPMKDSYLLETSGKRIGVAGLGGLGHLAIKFGKAYGHHVTMLSTSPSKEKDAKEL</sequence>